<evidence type="ECO:0000256" key="1">
    <source>
        <dbReference type="SAM" id="MobiDB-lite"/>
    </source>
</evidence>
<sequence>MRGREVLREIHSLEVREQSKGKQGLGGEWKQKQRRQNLARIGKEERTKNEKRKRDLDSGQMRRQANEKGFGVYTLNPTLIDKGQSQRLAIWAFNIMSSFLCTPSVLALNMLGLSYELVVPPLTIVETFLKNRCFESLHP</sequence>
<organism evidence="3 4">
    <name type="scientific">Canavalia gladiata</name>
    <name type="common">Sword bean</name>
    <name type="synonym">Dolichos gladiatus</name>
    <dbReference type="NCBI Taxonomy" id="3824"/>
    <lineage>
        <taxon>Eukaryota</taxon>
        <taxon>Viridiplantae</taxon>
        <taxon>Streptophyta</taxon>
        <taxon>Embryophyta</taxon>
        <taxon>Tracheophyta</taxon>
        <taxon>Spermatophyta</taxon>
        <taxon>Magnoliopsida</taxon>
        <taxon>eudicotyledons</taxon>
        <taxon>Gunneridae</taxon>
        <taxon>Pentapetalae</taxon>
        <taxon>rosids</taxon>
        <taxon>fabids</taxon>
        <taxon>Fabales</taxon>
        <taxon>Fabaceae</taxon>
        <taxon>Papilionoideae</taxon>
        <taxon>50 kb inversion clade</taxon>
        <taxon>NPAAA clade</taxon>
        <taxon>indigoferoid/millettioid clade</taxon>
        <taxon>Phaseoleae</taxon>
        <taxon>Canavalia</taxon>
    </lineage>
</organism>
<gene>
    <name evidence="3" type="ORF">VNO77_20303</name>
</gene>
<protein>
    <submittedName>
        <fullName evidence="3">Uncharacterized protein</fullName>
    </submittedName>
</protein>
<dbReference type="AlphaFoldDB" id="A0AAN9LNZ1"/>
<comment type="caution">
    <text evidence="3">The sequence shown here is derived from an EMBL/GenBank/DDBJ whole genome shotgun (WGS) entry which is preliminary data.</text>
</comment>
<feature type="region of interest" description="Disordered" evidence="1">
    <location>
        <begin position="17"/>
        <end position="63"/>
    </location>
</feature>
<dbReference type="Proteomes" id="UP001367508">
    <property type="component" value="Unassembled WGS sequence"/>
</dbReference>
<dbReference type="EMBL" id="JAYMYQ010000004">
    <property type="protein sequence ID" value="KAK7339625.1"/>
    <property type="molecule type" value="Genomic_DNA"/>
</dbReference>
<keyword evidence="2" id="KW-0472">Membrane</keyword>
<accession>A0AAN9LNZ1</accession>
<proteinExistence type="predicted"/>
<reference evidence="3 4" key="1">
    <citation type="submission" date="2024-01" db="EMBL/GenBank/DDBJ databases">
        <title>The genomes of 5 underutilized Papilionoideae crops provide insights into root nodulation and disease resistanc.</title>
        <authorList>
            <person name="Jiang F."/>
        </authorList>
    </citation>
    <scope>NUCLEOTIDE SEQUENCE [LARGE SCALE GENOMIC DNA]</scope>
    <source>
        <strain evidence="3">LVBAO_FW01</strain>
        <tissue evidence="3">Leaves</tissue>
    </source>
</reference>
<keyword evidence="2" id="KW-1133">Transmembrane helix</keyword>
<evidence type="ECO:0000313" key="4">
    <source>
        <dbReference type="Proteomes" id="UP001367508"/>
    </source>
</evidence>
<name>A0AAN9LNZ1_CANGL</name>
<evidence type="ECO:0000256" key="2">
    <source>
        <dbReference type="SAM" id="Phobius"/>
    </source>
</evidence>
<evidence type="ECO:0000313" key="3">
    <source>
        <dbReference type="EMBL" id="KAK7339625.1"/>
    </source>
</evidence>
<keyword evidence="2" id="KW-0812">Transmembrane</keyword>
<feature type="compositionally biased region" description="Basic and acidic residues" evidence="1">
    <location>
        <begin position="41"/>
        <end position="57"/>
    </location>
</feature>
<feature type="transmembrane region" description="Helical" evidence="2">
    <location>
        <begin position="88"/>
        <end position="111"/>
    </location>
</feature>
<keyword evidence="4" id="KW-1185">Reference proteome</keyword>